<feature type="binding site" evidence="11">
    <location>
        <position position="375"/>
    </location>
    <ligand>
        <name>meso-2,6-diaminopimelate</name>
        <dbReference type="ChEBI" id="CHEBI:57791"/>
    </ligand>
</feature>
<evidence type="ECO:0000256" key="6">
    <source>
        <dbReference type="ARBA" id="ARBA00022840"/>
    </source>
</evidence>
<dbReference type="GO" id="GO:0009252">
    <property type="term" value="P:peptidoglycan biosynthetic process"/>
    <property type="evidence" value="ECO:0007669"/>
    <property type="project" value="UniProtKB-UniRule"/>
</dbReference>
<dbReference type="InterPro" id="IPR004101">
    <property type="entry name" value="Mur_ligase_C"/>
</dbReference>
<evidence type="ECO:0000256" key="2">
    <source>
        <dbReference type="ARBA" id="ARBA00022490"/>
    </source>
</evidence>
<evidence type="ECO:0000256" key="1">
    <source>
        <dbReference type="ARBA" id="ARBA00005898"/>
    </source>
</evidence>
<dbReference type="GO" id="GO:0008360">
    <property type="term" value="P:regulation of cell shape"/>
    <property type="evidence" value="ECO:0007669"/>
    <property type="project" value="UniProtKB-KW"/>
</dbReference>
<feature type="binding site" evidence="11">
    <location>
        <begin position="399"/>
        <end position="402"/>
    </location>
    <ligand>
        <name>meso-2,6-diaminopimelate</name>
        <dbReference type="ChEBI" id="CHEBI:57791"/>
    </ligand>
</feature>
<keyword evidence="11" id="KW-0460">Magnesium</keyword>
<dbReference type="SUPFAM" id="SSF63418">
    <property type="entry name" value="MurE/MurF N-terminal domain"/>
    <property type="match status" value="1"/>
</dbReference>
<evidence type="ECO:0000256" key="4">
    <source>
        <dbReference type="ARBA" id="ARBA00022618"/>
    </source>
</evidence>
<dbReference type="GO" id="GO:0071555">
    <property type="term" value="P:cell wall organization"/>
    <property type="evidence" value="ECO:0007669"/>
    <property type="project" value="UniProtKB-KW"/>
</dbReference>
<dbReference type="InterPro" id="IPR036615">
    <property type="entry name" value="Mur_ligase_C_dom_sf"/>
</dbReference>
<dbReference type="EMBL" id="CP007142">
    <property type="protein sequence ID" value="AJQ94426.1"/>
    <property type="molecule type" value="Genomic_DNA"/>
</dbReference>
<comment type="catalytic activity">
    <reaction evidence="11">
        <text>UDP-N-acetyl-alpha-D-muramoyl-L-alanyl-D-glutamate + meso-2,6-diaminopimelate + ATP = UDP-N-acetyl-alpha-D-muramoyl-L-alanyl-gamma-D-glutamyl-meso-2,6-diaminopimelate + ADP + phosphate + H(+)</text>
        <dbReference type="Rhea" id="RHEA:23676"/>
        <dbReference type="ChEBI" id="CHEBI:15378"/>
        <dbReference type="ChEBI" id="CHEBI:30616"/>
        <dbReference type="ChEBI" id="CHEBI:43474"/>
        <dbReference type="ChEBI" id="CHEBI:57791"/>
        <dbReference type="ChEBI" id="CHEBI:83900"/>
        <dbReference type="ChEBI" id="CHEBI:83905"/>
        <dbReference type="ChEBI" id="CHEBI:456216"/>
        <dbReference type="EC" id="6.3.2.13"/>
    </reaction>
</comment>
<dbReference type="HOGENOM" id="CLU_022291_3_2_6"/>
<feature type="domain" description="Mur ligase N-terminal catalytic" evidence="13">
    <location>
        <begin position="19"/>
        <end position="88"/>
    </location>
</feature>
<dbReference type="Pfam" id="PF02875">
    <property type="entry name" value="Mur_ligase_C"/>
    <property type="match status" value="1"/>
</dbReference>
<feature type="domain" description="Mur ligase central" evidence="15">
    <location>
        <begin position="104"/>
        <end position="303"/>
    </location>
</feature>
<feature type="binding site" evidence="11">
    <location>
        <position position="181"/>
    </location>
    <ligand>
        <name>UDP-N-acetyl-alpha-D-muramoyl-L-alanyl-D-glutamate</name>
        <dbReference type="ChEBI" id="CHEBI:83900"/>
    </ligand>
</feature>
<dbReference type="PANTHER" id="PTHR23135:SF4">
    <property type="entry name" value="UDP-N-ACETYLMURAMOYL-L-ALANYL-D-GLUTAMATE--2,6-DIAMINOPIMELATE LIGASE MURE HOMOLOG, CHLOROPLASTIC"/>
    <property type="match status" value="1"/>
</dbReference>
<organism evidence="16 17">
    <name type="scientific">Gynuella sunshinyii YC6258</name>
    <dbReference type="NCBI Taxonomy" id="1445510"/>
    <lineage>
        <taxon>Bacteria</taxon>
        <taxon>Pseudomonadati</taxon>
        <taxon>Pseudomonadota</taxon>
        <taxon>Gammaproteobacteria</taxon>
        <taxon>Oceanospirillales</taxon>
        <taxon>Saccharospirillaceae</taxon>
        <taxon>Gynuella</taxon>
    </lineage>
</organism>
<evidence type="ECO:0000256" key="11">
    <source>
        <dbReference type="HAMAP-Rule" id="MF_00208"/>
    </source>
</evidence>
<keyword evidence="7 11" id="KW-0133">Cell shape</keyword>
<feature type="binding site" evidence="11">
    <location>
        <position position="147"/>
    </location>
    <ligand>
        <name>UDP-N-acetyl-alpha-D-muramoyl-L-alanyl-D-glutamate</name>
        <dbReference type="ChEBI" id="CHEBI:83900"/>
    </ligand>
</feature>
<protein>
    <recommendedName>
        <fullName evidence="11">UDP-N-acetylmuramoyl-L-alanyl-D-glutamate--2,6-diaminopimelate ligase</fullName>
        <ecNumber evidence="11">6.3.2.13</ecNumber>
    </recommendedName>
    <alternativeName>
        <fullName evidence="11">Meso-A2pm-adding enzyme</fullName>
    </alternativeName>
    <alternativeName>
        <fullName evidence="11">Meso-diaminopimelate-adding enzyme</fullName>
    </alternativeName>
    <alternativeName>
        <fullName evidence="11">UDP-MurNAc-L-Ala-D-Glu:meso-diaminopimelate ligase</fullName>
    </alternativeName>
    <alternativeName>
        <fullName evidence="11">UDP-MurNAc-tripeptide synthetase</fullName>
    </alternativeName>
    <alternativeName>
        <fullName evidence="11">UDP-N-acetylmuramyl-tripeptide synthetase</fullName>
    </alternativeName>
</protein>
<comment type="function">
    <text evidence="11">Catalyzes the addition of meso-diaminopimelic acid to the nucleotide precursor UDP-N-acetylmuramoyl-L-alanyl-D-glutamate (UMAG) in the biosynthesis of bacterial cell-wall peptidoglycan.</text>
</comment>
<evidence type="ECO:0000259" key="14">
    <source>
        <dbReference type="Pfam" id="PF02875"/>
    </source>
</evidence>
<keyword evidence="6 11" id="KW-0067">ATP-binding</keyword>
<dbReference type="InterPro" id="IPR005761">
    <property type="entry name" value="UDP-N-AcMur-Glu-dNH2Pim_ligase"/>
</dbReference>
<evidence type="ECO:0000313" key="16">
    <source>
        <dbReference type="EMBL" id="AJQ94426.1"/>
    </source>
</evidence>
<dbReference type="STRING" id="1445510.YC6258_02388"/>
<dbReference type="InterPro" id="IPR036565">
    <property type="entry name" value="Mur-like_cat_sf"/>
</dbReference>
<comment type="caution">
    <text evidence="11">Lacks conserved residue(s) required for the propagation of feature annotation.</text>
</comment>
<dbReference type="InterPro" id="IPR013221">
    <property type="entry name" value="Mur_ligase_cen"/>
</dbReference>
<dbReference type="GO" id="GO:0051301">
    <property type="term" value="P:cell division"/>
    <property type="evidence" value="ECO:0007669"/>
    <property type="project" value="UniProtKB-KW"/>
</dbReference>
<gene>
    <name evidence="11" type="primary">murE</name>
    <name evidence="16" type="ORF">YC6258_02388</name>
</gene>
<dbReference type="SUPFAM" id="SSF53244">
    <property type="entry name" value="MurD-like peptide ligases, peptide-binding domain"/>
    <property type="match status" value="1"/>
</dbReference>
<evidence type="ECO:0000256" key="12">
    <source>
        <dbReference type="RuleBase" id="RU004135"/>
    </source>
</evidence>
<dbReference type="InterPro" id="IPR000713">
    <property type="entry name" value="Mur_ligase_N"/>
</dbReference>
<feature type="binding site" evidence="11">
    <location>
        <position position="183"/>
    </location>
    <ligand>
        <name>UDP-N-acetyl-alpha-D-muramoyl-L-alanyl-D-glutamate</name>
        <dbReference type="ChEBI" id="CHEBI:83900"/>
    </ligand>
</feature>
<comment type="subcellular location">
    <subcellularLocation>
        <location evidence="11 12">Cytoplasm</location>
    </subcellularLocation>
</comment>
<keyword evidence="2 11" id="KW-0963">Cytoplasm</keyword>
<dbReference type="KEGG" id="gsn:YC6258_02388"/>
<comment type="pathway">
    <text evidence="11 12">Cell wall biogenesis; peptidoglycan biosynthesis.</text>
</comment>
<reference evidence="16 17" key="1">
    <citation type="submission" date="2014-01" db="EMBL/GenBank/DDBJ databases">
        <title>Full genme sequencing of cellulolytic bacterium Gynuella sunshinyii YC6258T gen. nov., sp. nov.</title>
        <authorList>
            <person name="Khan H."/>
            <person name="Chung E.J."/>
            <person name="Chung Y.R."/>
        </authorList>
    </citation>
    <scope>NUCLEOTIDE SEQUENCE [LARGE SCALE GENOMIC DNA]</scope>
    <source>
        <strain evidence="16 17">YC6258</strain>
    </source>
</reference>
<evidence type="ECO:0000256" key="8">
    <source>
        <dbReference type="ARBA" id="ARBA00022984"/>
    </source>
</evidence>
<evidence type="ECO:0000313" key="17">
    <source>
        <dbReference type="Proteomes" id="UP000032266"/>
    </source>
</evidence>
<dbReference type="SUPFAM" id="SSF53623">
    <property type="entry name" value="MurD-like peptide ligases, catalytic domain"/>
    <property type="match status" value="1"/>
</dbReference>
<dbReference type="InterPro" id="IPR035911">
    <property type="entry name" value="MurE/MurF_N"/>
</dbReference>
<keyword evidence="5 11" id="KW-0547">Nucleotide-binding</keyword>
<feature type="short sequence motif" description="Meso-diaminopimelate recognition motif" evidence="11">
    <location>
        <begin position="399"/>
        <end position="402"/>
    </location>
</feature>
<dbReference type="GO" id="GO:0005737">
    <property type="term" value="C:cytoplasm"/>
    <property type="evidence" value="ECO:0007669"/>
    <property type="project" value="UniProtKB-SubCell"/>
</dbReference>
<evidence type="ECO:0000256" key="10">
    <source>
        <dbReference type="ARBA" id="ARBA00023316"/>
    </source>
</evidence>
<dbReference type="GO" id="GO:0008765">
    <property type="term" value="F:UDP-N-acetylmuramoylalanyl-D-glutamate-2,6-diaminopimelate ligase activity"/>
    <property type="evidence" value="ECO:0007669"/>
    <property type="project" value="UniProtKB-UniRule"/>
</dbReference>
<proteinExistence type="inferred from homology"/>
<dbReference type="GO" id="GO:0000287">
    <property type="term" value="F:magnesium ion binding"/>
    <property type="evidence" value="ECO:0007669"/>
    <property type="project" value="UniProtKB-UniRule"/>
</dbReference>
<accession>A0A0C5VJG1</accession>
<feature type="binding site" evidence="11">
    <location>
        <position position="26"/>
    </location>
    <ligand>
        <name>UDP-N-acetyl-alpha-D-muramoyl-L-alanyl-D-glutamate</name>
        <dbReference type="ChEBI" id="CHEBI:83900"/>
    </ligand>
</feature>
<dbReference type="Gene3D" id="3.40.1190.10">
    <property type="entry name" value="Mur-like, catalytic domain"/>
    <property type="match status" value="1"/>
</dbReference>
<feature type="modified residue" description="N6-carboxylysine" evidence="11">
    <location>
        <position position="215"/>
    </location>
</feature>
<dbReference type="Pfam" id="PF08245">
    <property type="entry name" value="Mur_ligase_M"/>
    <property type="match status" value="1"/>
</dbReference>
<dbReference type="PROSITE" id="PS01011">
    <property type="entry name" value="FOLYLPOLYGLU_SYNT_1"/>
    <property type="match status" value="1"/>
</dbReference>
<evidence type="ECO:0000256" key="3">
    <source>
        <dbReference type="ARBA" id="ARBA00022598"/>
    </source>
</evidence>
<dbReference type="PANTHER" id="PTHR23135">
    <property type="entry name" value="MUR LIGASE FAMILY MEMBER"/>
    <property type="match status" value="1"/>
</dbReference>
<comment type="cofactor">
    <cofactor evidence="11">
        <name>Mg(2+)</name>
        <dbReference type="ChEBI" id="CHEBI:18420"/>
    </cofactor>
</comment>
<evidence type="ECO:0000256" key="9">
    <source>
        <dbReference type="ARBA" id="ARBA00023306"/>
    </source>
</evidence>
<dbReference type="EC" id="6.3.2.13" evidence="11"/>
<keyword evidence="8 11" id="KW-0573">Peptidoglycan synthesis</keyword>
<dbReference type="InterPro" id="IPR018109">
    <property type="entry name" value="Folylpolyglutamate_synth_CS"/>
</dbReference>
<feature type="binding site" evidence="11">
    <location>
        <position position="452"/>
    </location>
    <ligand>
        <name>meso-2,6-diaminopimelate</name>
        <dbReference type="ChEBI" id="CHEBI:57791"/>
    </ligand>
</feature>
<dbReference type="HAMAP" id="MF_00208">
    <property type="entry name" value="MurE"/>
    <property type="match status" value="1"/>
</dbReference>
<feature type="domain" description="Mur ligase C-terminal" evidence="14">
    <location>
        <begin position="326"/>
        <end position="454"/>
    </location>
</feature>
<dbReference type="OrthoDB" id="9800958at2"/>
<dbReference type="RefSeq" id="WP_044616955.1">
    <property type="nucleotide sequence ID" value="NZ_CP007142.1"/>
</dbReference>
<dbReference type="GO" id="GO:0005524">
    <property type="term" value="F:ATP binding"/>
    <property type="evidence" value="ECO:0007669"/>
    <property type="project" value="UniProtKB-UniRule"/>
</dbReference>
<dbReference type="AlphaFoldDB" id="A0A0C5VJG1"/>
<evidence type="ECO:0000259" key="13">
    <source>
        <dbReference type="Pfam" id="PF01225"/>
    </source>
</evidence>
<dbReference type="GO" id="GO:0004326">
    <property type="term" value="F:tetrahydrofolylpolyglutamate synthase activity"/>
    <property type="evidence" value="ECO:0007669"/>
    <property type="project" value="InterPro"/>
</dbReference>
<feature type="binding site" evidence="11">
    <location>
        <position position="456"/>
    </location>
    <ligand>
        <name>meso-2,6-diaminopimelate</name>
        <dbReference type="ChEBI" id="CHEBI:57791"/>
    </ligand>
</feature>
<dbReference type="Pfam" id="PF01225">
    <property type="entry name" value="Mur_ligase"/>
    <property type="match status" value="1"/>
</dbReference>
<dbReference type="UniPathway" id="UPA00219"/>
<name>A0A0C5VJG1_9GAMM</name>
<feature type="binding site" evidence="11">
    <location>
        <begin position="106"/>
        <end position="112"/>
    </location>
    <ligand>
        <name>ATP</name>
        <dbReference type="ChEBI" id="CHEBI:30616"/>
    </ligand>
</feature>
<dbReference type="Proteomes" id="UP000032266">
    <property type="component" value="Chromosome"/>
</dbReference>
<dbReference type="Gene3D" id="3.40.1390.10">
    <property type="entry name" value="MurE/MurF, N-terminal domain"/>
    <property type="match status" value="1"/>
</dbReference>
<dbReference type="Gene3D" id="3.90.190.20">
    <property type="entry name" value="Mur ligase, C-terminal domain"/>
    <property type="match status" value="1"/>
</dbReference>
<comment type="similarity">
    <text evidence="1 11">Belongs to the MurCDEF family. MurE subfamily.</text>
</comment>
<comment type="PTM">
    <text evidence="11">Carboxylation is probably crucial for Mg(2+) binding and, consequently, for the gamma-phosphate positioning of ATP.</text>
</comment>
<keyword evidence="17" id="KW-1185">Reference proteome</keyword>
<dbReference type="NCBIfam" id="NF001126">
    <property type="entry name" value="PRK00139.1-4"/>
    <property type="match status" value="1"/>
</dbReference>
<dbReference type="NCBIfam" id="TIGR01085">
    <property type="entry name" value="murE"/>
    <property type="match status" value="1"/>
</dbReference>
<evidence type="ECO:0000259" key="15">
    <source>
        <dbReference type="Pfam" id="PF08245"/>
    </source>
</evidence>
<keyword evidence="3 11" id="KW-0436">Ligase</keyword>
<dbReference type="PATRIC" id="fig|1445510.3.peg.2344"/>
<keyword evidence="9 11" id="KW-0131">Cell cycle</keyword>
<keyword evidence="4 11" id="KW-0132">Cell division</keyword>
<dbReference type="NCBIfam" id="NF001124">
    <property type="entry name" value="PRK00139.1-2"/>
    <property type="match status" value="1"/>
</dbReference>
<evidence type="ECO:0000256" key="5">
    <source>
        <dbReference type="ARBA" id="ARBA00022741"/>
    </source>
</evidence>
<evidence type="ECO:0000256" key="7">
    <source>
        <dbReference type="ARBA" id="ARBA00022960"/>
    </source>
</evidence>
<feature type="binding site" evidence="11">
    <location>
        <begin position="148"/>
        <end position="149"/>
    </location>
    <ligand>
        <name>UDP-N-acetyl-alpha-D-muramoyl-L-alanyl-D-glutamate</name>
        <dbReference type="ChEBI" id="CHEBI:83900"/>
    </ligand>
</feature>
<feature type="binding site" evidence="11">
    <location>
        <position position="175"/>
    </location>
    <ligand>
        <name>UDP-N-acetyl-alpha-D-muramoyl-L-alanyl-D-glutamate</name>
        <dbReference type="ChEBI" id="CHEBI:83900"/>
    </ligand>
</feature>
<keyword evidence="10 11" id="KW-0961">Cell wall biogenesis/degradation</keyword>
<sequence length="483" mass="52782">MTVLPLNRYIPDATSDLVISGIQPDSRLITKGDLFVATKGVHQDGLMFVAEAAKKGAVAVLTDSSAPVNTSLPVFRVADMPAVLSQLAVNVYDNPSQNLRVIGVTGTNGKTSTCQFIAQMLTLLHQQAAYVGTNGQGIWPNLSLIDNTTLDIVRNQQVLKQFVDNGASYCAMEVSSHGLDQQRVRGITFDCVVFTNLSRDHLDYHKTLEAYGAAKKKLFTDYDVEKAVVNLDDTLGRELLDITQLSCLSYSIVDQHADLFVTDIVFQPQGMSFNLHFHQQIESVSVGLIGRFNIANVLAATGVLIQQGYTLHQIALVLPELHPIQGRMQLITGEHQKTVSIDYSHTPDSLEKALLAMRDHCSGQLWVVFGCGGDRDSGKRPLMAQVAERFADHVVVTDDNPRTESSAAIMTDIRDGFSEAAIKSVQFIADRKQAIKHALSMMDSGDSVLIAGKGHEDYQIIGTTKHHFSDYEVVTELAAEVGL</sequence>